<comment type="subcellular location">
    <subcellularLocation>
        <location evidence="1">Cell membrane</location>
        <topology evidence="1">Multi-pass membrane protein</topology>
    </subcellularLocation>
</comment>
<evidence type="ECO:0000313" key="7">
    <source>
        <dbReference type="EMBL" id="MDI5933669.1"/>
    </source>
</evidence>
<evidence type="ECO:0000256" key="4">
    <source>
        <dbReference type="ARBA" id="ARBA00022989"/>
    </source>
</evidence>
<sequence length="125" mass="13925">MKLLRGFLWLLGFQLLGHVVVELLSLPVSHAMAGLLLLLAWLLVKRRLNESVATASQALIPLLAMLIMPGVVGVFFVIDEFAGHWTAVMVALAVGTFLSVLTTLWLMWRFMPREAANMDERNPRA</sequence>
<evidence type="ECO:0000256" key="3">
    <source>
        <dbReference type="ARBA" id="ARBA00022692"/>
    </source>
</evidence>
<comment type="caution">
    <text evidence="7">The sequence shown here is derived from an EMBL/GenBank/DDBJ whole genome shotgun (WGS) entry which is preliminary data.</text>
</comment>
<proteinExistence type="predicted"/>
<dbReference type="InterPro" id="IPR005538">
    <property type="entry name" value="LrgA/CidA"/>
</dbReference>
<dbReference type="RefSeq" id="WP_282721169.1">
    <property type="nucleotide sequence ID" value="NZ_JASCQN010000051.1"/>
</dbReference>
<feature type="transmembrane region" description="Helical" evidence="6">
    <location>
        <begin position="56"/>
        <end position="78"/>
    </location>
</feature>
<reference evidence="7 8" key="1">
    <citation type="submission" date="2023-04" db="EMBL/GenBank/DDBJ databases">
        <title>Halomonas strains isolated from rhizosphere soil.</title>
        <authorList>
            <person name="Xu L."/>
            <person name="Sun J.-Q."/>
        </authorList>
    </citation>
    <scope>NUCLEOTIDE SEQUENCE [LARGE SCALE GENOMIC DNA]</scope>
    <source>
        <strain evidence="7 8">LN1S58</strain>
    </source>
</reference>
<dbReference type="EMBL" id="JASCQO010000034">
    <property type="protein sequence ID" value="MDI5933669.1"/>
    <property type="molecule type" value="Genomic_DNA"/>
</dbReference>
<keyword evidence="8" id="KW-1185">Reference proteome</keyword>
<evidence type="ECO:0000256" key="6">
    <source>
        <dbReference type="SAM" id="Phobius"/>
    </source>
</evidence>
<keyword evidence="5 6" id="KW-0472">Membrane</keyword>
<dbReference type="Proteomes" id="UP001244242">
    <property type="component" value="Unassembled WGS sequence"/>
</dbReference>
<dbReference type="PANTHER" id="PTHR33931:SF2">
    <property type="entry name" value="HOLIN-LIKE PROTEIN CIDA"/>
    <property type="match status" value="1"/>
</dbReference>
<evidence type="ECO:0000256" key="1">
    <source>
        <dbReference type="ARBA" id="ARBA00004651"/>
    </source>
</evidence>
<keyword evidence="3 6" id="KW-0812">Transmembrane</keyword>
<keyword evidence="4 6" id="KW-1133">Transmembrane helix</keyword>
<evidence type="ECO:0000256" key="2">
    <source>
        <dbReference type="ARBA" id="ARBA00022475"/>
    </source>
</evidence>
<accession>A0ABT6VI66</accession>
<feature type="transmembrane region" description="Helical" evidence="6">
    <location>
        <begin position="27"/>
        <end position="44"/>
    </location>
</feature>
<feature type="transmembrane region" description="Helical" evidence="6">
    <location>
        <begin position="84"/>
        <end position="108"/>
    </location>
</feature>
<evidence type="ECO:0000313" key="8">
    <source>
        <dbReference type="Proteomes" id="UP001244242"/>
    </source>
</evidence>
<name>A0ABT6VI66_9GAMM</name>
<keyword evidence="2" id="KW-1003">Cell membrane</keyword>
<gene>
    <name evidence="7" type="ORF">QLQ84_07675</name>
</gene>
<organism evidence="7 8">
    <name type="scientific">Halomonas kalidii</name>
    <dbReference type="NCBI Taxonomy" id="3043293"/>
    <lineage>
        <taxon>Bacteria</taxon>
        <taxon>Pseudomonadati</taxon>
        <taxon>Pseudomonadota</taxon>
        <taxon>Gammaproteobacteria</taxon>
        <taxon>Oceanospirillales</taxon>
        <taxon>Halomonadaceae</taxon>
        <taxon>Halomonas</taxon>
    </lineage>
</organism>
<evidence type="ECO:0000256" key="5">
    <source>
        <dbReference type="ARBA" id="ARBA00023136"/>
    </source>
</evidence>
<protein>
    <submittedName>
        <fullName evidence="7">CidA/LrgA family protein</fullName>
    </submittedName>
</protein>
<dbReference type="Pfam" id="PF03788">
    <property type="entry name" value="LrgA"/>
    <property type="match status" value="1"/>
</dbReference>
<dbReference type="PANTHER" id="PTHR33931">
    <property type="entry name" value="HOLIN-LIKE PROTEIN CIDA-RELATED"/>
    <property type="match status" value="1"/>
</dbReference>